<dbReference type="InterPro" id="IPR006103">
    <property type="entry name" value="Glyco_hydro_2_cat"/>
</dbReference>
<dbReference type="GO" id="GO:0030246">
    <property type="term" value="F:carbohydrate binding"/>
    <property type="evidence" value="ECO:0007669"/>
    <property type="project" value="InterPro"/>
</dbReference>
<evidence type="ECO:0000256" key="1">
    <source>
        <dbReference type="ARBA" id="ARBA00001412"/>
    </source>
</evidence>
<keyword evidence="6 8" id="KW-0326">Glycosidase</keyword>
<dbReference type="GO" id="GO:0009341">
    <property type="term" value="C:beta-galactosidase complex"/>
    <property type="evidence" value="ECO:0007669"/>
    <property type="project" value="InterPro"/>
</dbReference>
<dbReference type="RefSeq" id="WP_213097669.1">
    <property type="nucleotide sequence ID" value="NZ_JAGYPN010000001.1"/>
</dbReference>
<dbReference type="InterPro" id="IPR006104">
    <property type="entry name" value="Glyco_hydro_2_N"/>
</dbReference>
<accession>A0A942UMW5</accession>
<reference evidence="10 11" key="1">
    <citation type="submission" date="2021-05" db="EMBL/GenBank/DDBJ databases">
        <title>Novel Bacillus species.</title>
        <authorList>
            <person name="Liu G."/>
        </authorList>
    </citation>
    <scope>NUCLEOTIDE SEQUENCE [LARGE SCALE GENOMIC DNA]</scope>
    <source>
        <strain evidence="10 11">FJAT-49682</strain>
    </source>
</reference>
<dbReference type="NCBIfam" id="NF007666">
    <property type="entry name" value="PRK10340.1"/>
    <property type="match status" value="1"/>
</dbReference>
<dbReference type="InterPro" id="IPR050347">
    <property type="entry name" value="Bact_Beta-galactosidase"/>
</dbReference>
<feature type="domain" description="Beta galactosidase small chain/" evidence="9">
    <location>
        <begin position="740"/>
        <end position="1010"/>
    </location>
</feature>
<keyword evidence="11" id="KW-1185">Reference proteome</keyword>
<protein>
    <recommendedName>
        <fullName evidence="4 8">Beta-galactosidase</fullName>
        <ecNumber evidence="3 8">3.2.1.23</ecNumber>
    </recommendedName>
    <alternativeName>
        <fullName evidence="7 8">Lactase</fullName>
    </alternativeName>
</protein>
<dbReference type="InterPro" id="IPR023230">
    <property type="entry name" value="Glyco_hydro_2_CS"/>
</dbReference>
<dbReference type="SMART" id="SM01038">
    <property type="entry name" value="Bgal_small_N"/>
    <property type="match status" value="1"/>
</dbReference>
<evidence type="ECO:0000259" key="9">
    <source>
        <dbReference type="SMART" id="SM01038"/>
    </source>
</evidence>
<comment type="caution">
    <text evidence="10">The sequence shown here is derived from an EMBL/GenBank/DDBJ whole genome shotgun (WGS) entry which is preliminary data.</text>
</comment>
<evidence type="ECO:0000256" key="4">
    <source>
        <dbReference type="ARBA" id="ARBA00013303"/>
    </source>
</evidence>
<dbReference type="AlphaFoldDB" id="A0A942UMW5"/>
<dbReference type="Pfam" id="PF02836">
    <property type="entry name" value="Glyco_hydro_2_C"/>
    <property type="match status" value="1"/>
</dbReference>
<dbReference type="InterPro" id="IPR004199">
    <property type="entry name" value="B-gal_small/dom_5"/>
</dbReference>
<gene>
    <name evidence="10" type="primary">ebgA</name>
    <name evidence="10" type="ORF">KHA91_08205</name>
</gene>
<sequence length="1040" mass="119430">MTKLTRLTDLENVNVLHRNRLEPRTNFVSYSNKEEALTFEREHTEAYQLLNGTWKFFYATHPLSVPENFHENDFDSAEWDDLQVPSLWQLKGYGKPHYTDLYYPFPVEPPLVPKDNPTGCYRRTFTIPKNWDGRRIHLCFDGVDSAFHIWVNGKEVGYSEGSRLTAEFDITDHVARGENTVAVQVYQWSKGTYLEDQDMWYLSGIFRDVYLVSQPGLHLYDFTVKTELDEAYDHAELKITANVKNESEQLEKAIVGYQLLDVNGALIVDGTSEELELAANTEGNISVQHHISSPQKWSAEDPALYTLLLQLKNSSGELLEVIPYRVGFRKIEIKGGNLLVNGTVIMFKGVNRHDHDPDNGRTVTYETMKQDLTMMKQFNINAVRTAHYPNAPRFYDLCDEIGLYVINEADLECHGFELIGNTDLTSDDPTWQEAYVERADRMVQRDKNHPSIVMWSLGNESGFGCNFKAMYNRIKEIDETFIVHYEGDQKTIAADVFSTMYSSVEKIVGFANEEDQSKPHILCEFGHAMGNGPGGLKEYWEAFYEHKRLQGGFIWEWIDHGLRQFTENGEEYYAYGGNFGDTPNNGNFCIDGMIRPDRTPSPALFQYKKLIEPVIVEAVDLEKGEFMIENRYNFLSLDHLNLTWEVMADGLAVATGKYELPEIIAFEKKTITIEHGFTNPKPQTDYYMNLTFTLKENTLWAEAGHEIAWAQFLLPLSAAGISSEHIGLPLKAEETYLSYIVKGANFQIEFDKRSGSISSWQHEGKEVMIEGPKMNFWRAPIDNDMYVLEDWKKAYLHLLQHDVRNMHCEHVDETTVQVTIDVRVAPPVFDWGVHGSYEYTILGNGEVRLRVQGKPYGKVPATWPKVGLEMKLPLEMDEVEWYGRGPWESYSDSKDACKYGVYSKTVDELFFPYVFPQENGNRTDVNWVSANHDNYGIIAVGKQQLNFSAHHYTKEDLEEAKHLYELKKRDFISFNIDYRQNGLGSASCGPAQLPAYELKPEPFDYELSFLPFKRSSTTAIELSKKIKHSFDADKELTAIK</sequence>
<dbReference type="SUPFAM" id="SSF49785">
    <property type="entry name" value="Galactose-binding domain-like"/>
    <property type="match status" value="1"/>
</dbReference>
<dbReference type="GO" id="GO:0004565">
    <property type="term" value="F:beta-galactosidase activity"/>
    <property type="evidence" value="ECO:0007669"/>
    <property type="project" value="UniProtKB-EC"/>
</dbReference>
<dbReference type="Gene3D" id="3.20.20.80">
    <property type="entry name" value="Glycosidases"/>
    <property type="match status" value="1"/>
</dbReference>
<evidence type="ECO:0000256" key="3">
    <source>
        <dbReference type="ARBA" id="ARBA00012756"/>
    </source>
</evidence>
<evidence type="ECO:0000313" key="10">
    <source>
        <dbReference type="EMBL" id="MBS4222742.1"/>
    </source>
</evidence>
<dbReference type="InterPro" id="IPR011013">
    <property type="entry name" value="Gal_mutarotase_sf_dom"/>
</dbReference>
<evidence type="ECO:0000256" key="5">
    <source>
        <dbReference type="ARBA" id="ARBA00022801"/>
    </source>
</evidence>
<evidence type="ECO:0000256" key="2">
    <source>
        <dbReference type="ARBA" id="ARBA00007401"/>
    </source>
</evidence>
<dbReference type="InterPro" id="IPR013783">
    <property type="entry name" value="Ig-like_fold"/>
</dbReference>
<dbReference type="EC" id="3.2.1.23" evidence="3 8"/>
<dbReference type="Pfam" id="PF16353">
    <property type="entry name" value="LacZ_4"/>
    <property type="match status" value="1"/>
</dbReference>
<dbReference type="InterPro" id="IPR032312">
    <property type="entry name" value="LacZ_4"/>
</dbReference>
<dbReference type="Gene3D" id="2.70.98.10">
    <property type="match status" value="1"/>
</dbReference>
<dbReference type="PANTHER" id="PTHR46323">
    <property type="entry name" value="BETA-GALACTOSIDASE"/>
    <property type="match status" value="1"/>
</dbReference>
<dbReference type="FunFam" id="3.20.20.80:FF:000018">
    <property type="entry name" value="Beta-galactosidase"/>
    <property type="match status" value="1"/>
</dbReference>
<evidence type="ECO:0000256" key="7">
    <source>
        <dbReference type="ARBA" id="ARBA00032230"/>
    </source>
</evidence>
<dbReference type="PANTHER" id="PTHR46323:SF2">
    <property type="entry name" value="BETA-GALACTOSIDASE"/>
    <property type="match status" value="1"/>
</dbReference>
<dbReference type="InterPro" id="IPR023232">
    <property type="entry name" value="Glyco_hydro_2_AS"/>
</dbReference>
<dbReference type="Pfam" id="PF02837">
    <property type="entry name" value="Glyco_hydro_2_N"/>
    <property type="match status" value="1"/>
</dbReference>
<dbReference type="GO" id="GO:0005990">
    <property type="term" value="P:lactose catabolic process"/>
    <property type="evidence" value="ECO:0007669"/>
    <property type="project" value="TreeGrafter"/>
</dbReference>
<proteinExistence type="inferred from homology"/>
<dbReference type="InterPro" id="IPR036156">
    <property type="entry name" value="Beta-gal/glucu_dom_sf"/>
</dbReference>
<dbReference type="SUPFAM" id="SSF74650">
    <property type="entry name" value="Galactose mutarotase-like"/>
    <property type="match status" value="1"/>
</dbReference>
<name>A0A942UMW5_9BACI</name>
<dbReference type="PROSITE" id="PS00608">
    <property type="entry name" value="GLYCOSYL_HYDROL_F2_2"/>
    <property type="match status" value="1"/>
</dbReference>
<dbReference type="InterPro" id="IPR017853">
    <property type="entry name" value="GH"/>
</dbReference>
<dbReference type="InterPro" id="IPR006102">
    <property type="entry name" value="Ig-like_GH2"/>
</dbReference>
<dbReference type="Pfam" id="PF02929">
    <property type="entry name" value="Bgal_small_N"/>
    <property type="match status" value="1"/>
</dbReference>
<evidence type="ECO:0000313" key="11">
    <source>
        <dbReference type="Proteomes" id="UP000676456"/>
    </source>
</evidence>
<dbReference type="Gene3D" id="2.60.40.10">
    <property type="entry name" value="Immunoglobulins"/>
    <property type="match status" value="2"/>
</dbReference>
<evidence type="ECO:0000256" key="6">
    <source>
        <dbReference type="ARBA" id="ARBA00023295"/>
    </source>
</evidence>
<dbReference type="EMBL" id="JAGYPN010000001">
    <property type="protein sequence ID" value="MBS4222742.1"/>
    <property type="molecule type" value="Genomic_DNA"/>
</dbReference>
<evidence type="ECO:0000256" key="8">
    <source>
        <dbReference type="RuleBase" id="RU361154"/>
    </source>
</evidence>
<dbReference type="PRINTS" id="PR00132">
    <property type="entry name" value="GLHYDRLASE2"/>
</dbReference>
<organism evidence="10 11">
    <name type="scientific">Lederbergia citrea</name>
    <dbReference type="NCBI Taxonomy" id="2833581"/>
    <lineage>
        <taxon>Bacteria</taxon>
        <taxon>Bacillati</taxon>
        <taxon>Bacillota</taxon>
        <taxon>Bacilli</taxon>
        <taxon>Bacillales</taxon>
        <taxon>Bacillaceae</taxon>
        <taxon>Lederbergia</taxon>
    </lineage>
</organism>
<dbReference type="InterPro" id="IPR008979">
    <property type="entry name" value="Galactose-bd-like_sf"/>
</dbReference>
<dbReference type="Pfam" id="PF00703">
    <property type="entry name" value="Glyco_hydro_2"/>
    <property type="match status" value="1"/>
</dbReference>
<comment type="similarity">
    <text evidence="2 8">Belongs to the glycosyl hydrolase 2 family.</text>
</comment>
<dbReference type="PROSITE" id="PS00719">
    <property type="entry name" value="GLYCOSYL_HYDROL_F2_1"/>
    <property type="match status" value="1"/>
</dbReference>
<dbReference type="InterPro" id="IPR006101">
    <property type="entry name" value="Glyco_hydro_2"/>
</dbReference>
<comment type="catalytic activity">
    <reaction evidence="1 8">
        <text>Hydrolysis of terminal non-reducing beta-D-galactose residues in beta-D-galactosides.</text>
        <dbReference type="EC" id="3.2.1.23"/>
    </reaction>
</comment>
<dbReference type="InterPro" id="IPR014718">
    <property type="entry name" value="GH-type_carb-bd"/>
</dbReference>
<dbReference type="Gene3D" id="2.60.120.260">
    <property type="entry name" value="Galactose-binding domain-like"/>
    <property type="match status" value="1"/>
</dbReference>
<dbReference type="SUPFAM" id="SSF49303">
    <property type="entry name" value="beta-Galactosidase/glucuronidase domain"/>
    <property type="match status" value="2"/>
</dbReference>
<dbReference type="Proteomes" id="UP000676456">
    <property type="component" value="Unassembled WGS sequence"/>
</dbReference>
<keyword evidence="5 8" id="KW-0378">Hydrolase</keyword>
<dbReference type="SUPFAM" id="SSF51445">
    <property type="entry name" value="(Trans)glycosidases"/>
    <property type="match status" value="1"/>
</dbReference>